<evidence type="ECO:0000313" key="3">
    <source>
        <dbReference type="Proteomes" id="UP000509667"/>
    </source>
</evidence>
<dbReference type="AlphaFoldDB" id="A0A7D5P4Z1"/>
<dbReference type="EMBL" id="CP058910">
    <property type="protein sequence ID" value="QLH79261.1"/>
    <property type="molecule type" value="Genomic_DNA"/>
</dbReference>
<feature type="region of interest" description="Disordered" evidence="1">
    <location>
        <begin position="39"/>
        <end position="58"/>
    </location>
</feature>
<reference evidence="2 3" key="1">
    <citation type="submission" date="2020-07" db="EMBL/GenBank/DDBJ databases">
        <title>Halosimplex pelagicum sp. nov. and Halosimplex rubrum sp. nov., isolated from salted brown alga Laminaria, and emended description of the genus Halosimplex.</title>
        <authorList>
            <person name="Cui H."/>
        </authorList>
    </citation>
    <scope>NUCLEOTIDE SEQUENCE [LARGE SCALE GENOMIC DNA]</scope>
    <source>
        <strain evidence="2 3">R27</strain>
    </source>
</reference>
<organism evidence="2 3">
    <name type="scientific">Halosimplex rubrum</name>
    <dbReference type="NCBI Taxonomy" id="869889"/>
    <lineage>
        <taxon>Archaea</taxon>
        <taxon>Methanobacteriati</taxon>
        <taxon>Methanobacteriota</taxon>
        <taxon>Stenosarchaea group</taxon>
        <taxon>Halobacteria</taxon>
        <taxon>Halobacteriales</taxon>
        <taxon>Haloarculaceae</taxon>
        <taxon>Halosimplex</taxon>
    </lineage>
</organism>
<evidence type="ECO:0000256" key="1">
    <source>
        <dbReference type="SAM" id="MobiDB-lite"/>
    </source>
</evidence>
<keyword evidence="3" id="KW-1185">Reference proteome</keyword>
<dbReference type="Proteomes" id="UP000509667">
    <property type="component" value="Chromosome"/>
</dbReference>
<sequence>MSMTHHAALSFLNTLVSVEITDGDIDQDRVSEDWVSESNVSAVTAGGVGPAARSNSQE</sequence>
<dbReference type="GeneID" id="56080006"/>
<dbReference type="RefSeq" id="WP_179909130.1">
    <property type="nucleotide sequence ID" value="NZ_CP058910.1"/>
</dbReference>
<protein>
    <submittedName>
        <fullName evidence="2">Uncharacterized protein</fullName>
    </submittedName>
</protein>
<name>A0A7D5P4Z1_9EURY</name>
<dbReference type="KEGG" id="hrr:HZS55_19045"/>
<accession>A0A7D5P4Z1</accession>
<evidence type="ECO:0000313" key="2">
    <source>
        <dbReference type="EMBL" id="QLH79261.1"/>
    </source>
</evidence>
<proteinExistence type="predicted"/>
<gene>
    <name evidence="2" type="ORF">HZS55_19045</name>
</gene>